<dbReference type="OrthoDB" id="1093183at2"/>
<proteinExistence type="predicted"/>
<accession>A0A1H4EFI9</accession>
<dbReference type="AlphaFoldDB" id="A0A1H4EFI9"/>
<protein>
    <submittedName>
        <fullName evidence="1">Uncharacterized protein</fullName>
    </submittedName>
</protein>
<dbReference type="RefSeq" id="WP_074762015.1">
    <property type="nucleotide sequence ID" value="NZ_FNRF01000005.1"/>
</dbReference>
<evidence type="ECO:0000313" key="2">
    <source>
        <dbReference type="Proteomes" id="UP000182257"/>
    </source>
</evidence>
<organism evidence="1 2">
    <name type="scientific">Xylanibacter ruminicola</name>
    <name type="common">Prevotella ruminicola</name>
    <dbReference type="NCBI Taxonomy" id="839"/>
    <lineage>
        <taxon>Bacteria</taxon>
        <taxon>Pseudomonadati</taxon>
        <taxon>Bacteroidota</taxon>
        <taxon>Bacteroidia</taxon>
        <taxon>Bacteroidales</taxon>
        <taxon>Prevotellaceae</taxon>
        <taxon>Xylanibacter</taxon>
    </lineage>
</organism>
<gene>
    <name evidence="1" type="ORF">SAMN05216462_2789</name>
</gene>
<dbReference type="Proteomes" id="UP000182257">
    <property type="component" value="Unassembled WGS sequence"/>
</dbReference>
<evidence type="ECO:0000313" key="1">
    <source>
        <dbReference type="EMBL" id="SEA83783.1"/>
    </source>
</evidence>
<name>A0A1H4EFI9_XYLRU</name>
<dbReference type="EMBL" id="FNRF01000005">
    <property type="protein sequence ID" value="SEA83783.1"/>
    <property type="molecule type" value="Genomic_DNA"/>
</dbReference>
<sequence length="161" mass="18697">MATLYSNELKAVVIAEDFKESPKNILKERCLTVQHFSYQCEHKRNSQGEYYGAQEPVILNFRVRIGSIHQAHTFYQNLASNGYYSYSFLFNPTFNQNQRLADYEDGMVVEGYVINVVETFNSSKSQAGEDEQVMLDVQLLVREITYVGRENQNNLRTIFIQ</sequence>
<reference evidence="1 2" key="1">
    <citation type="submission" date="2016-10" db="EMBL/GenBank/DDBJ databases">
        <authorList>
            <person name="de Groot N.N."/>
        </authorList>
    </citation>
    <scope>NUCLEOTIDE SEQUENCE [LARGE SCALE GENOMIC DNA]</scope>
    <source>
        <strain evidence="1 2">D31d</strain>
    </source>
</reference>